<feature type="domain" description="T-SNARE coiled-coil homology" evidence="9">
    <location>
        <begin position="582"/>
        <end position="644"/>
    </location>
</feature>
<comment type="similarity">
    <text evidence="4">Belongs to the methyl-accepting chemotaxis (MCP) protein family.</text>
</comment>
<reference evidence="11 12" key="1">
    <citation type="submission" date="2018-06" db="EMBL/GenBank/DDBJ databases">
        <authorList>
            <consortium name="Pathogen Informatics"/>
            <person name="Doyle S."/>
        </authorList>
    </citation>
    <scope>NUCLEOTIDE SEQUENCE [LARGE SCALE GENOMIC DNA]</scope>
    <source>
        <strain evidence="11 12">NCTC11647</strain>
    </source>
</reference>
<dbReference type="PROSITE" id="PS50885">
    <property type="entry name" value="HAMP"/>
    <property type="match status" value="1"/>
</dbReference>
<dbReference type="PROSITE" id="PS50192">
    <property type="entry name" value="T_SNARE"/>
    <property type="match status" value="1"/>
</dbReference>
<evidence type="ECO:0000259" key="10">
    <source>
        <dbReference type="PROSITE" id="PS50885"/>
    </source>
</evidence>
<evidence type="ECO:0000256" key="7">
    <source>
        <dbReference type="SAM" id="Phobius"/>
    </source>
</evidence>
<evidence type="ECO:0000313" key="11">
    <source>
        <dbReference type="EMBL" id="SPY28541.1"/>
    </source>
</evidence>
<evidence type="ECO:0000256" key="6">
    <source>
        <dbReference type="SAM" id="Coils"/>
    </source>
</evidence>
<organism evidence="11 12">
    <name type="scientific">Photobacterium damselae</name>
    <dbReference type="NCBI Taxonomy" id="38293"/>
    <lineage>
        <taxon>Bacteria</taxon>
        <taxon>Pseudomonadati</taxon>
        <taxon>Pseudomonadota</taxon>
        <taxon>Gammaproteobacteria</taxon>
        <taxon>Vibrionales</taxon>
        <taxon>Vibrionaceae</taxon>
        <taxon>Photobacterium</taxon>
    </lineage>
</organism>
<dbReference type="PANTHER" id="PTHR32089">
    <property type="entry name" value="METHYL-ACCEPTING CHEMOTAXIS PROTEIN MCPB"/>
    <property type="match status" value="1"/>
</dbReference>
<dbReference type="AlphaFoldDB" id="A0A2X1WH33"/>
<dbReference type="SMART" id="SM00283">
    <property type="entry name" value="MA"/>
    <property type="match status" value="1"/>
</dbReference>
<dbReference type="FunFam" id="1.10.287.950:FF:000001">
    <property type="entry name" value="Methyl-accepting chemotaxis sensory transducer"/>
    <property type="match status" value="1"/>
</dbReference>
<dbReference type="InterPro" id="IPR004089">
    <property type="entry name" value="MCPsignal_dom"/>
</dbReference>
<dbReference type="GO" id="GO:0007165">
    <property type="term" value="P:signal transduction"/>
    <property type="evidence" value="ECO:0007669"/>
    <property type="project" value="UniProtKB-KW"/>
</dbReference>
<dbReference type="InterPro" id="IPR003660">
    <property type="entry name" value="HAMP_dom"/>
</dbReference>
<evidence type="ECO:0000259" key="9">
    <source>
        <dbReference type="PROSITE" id="PS50192"/>
    </source>
</evidence>
<keyword evidence="6" id="KW-0175">Coiled coil</keyword>
<accession>A0A2X1WH33</accession>
<sequence length="667" mass="74326">MKTHRLPSVIHRMYFSFAVMVALLIFTVILLLSGSNKIHSQLNTLAANALPLVSASNHTSVSLLAADKVFKDFLTSQDISAMSQYQHNFKQAEQDYLHAQQQLADIIIRHPDLASNMEQLFQLQQSYFQEAEIAMNNYRTQLLAQTERQQSTRRFQRLHAKLNSGIKDEVAKQQNFSVKMLAKNYFEKLSETETVTSDALASENIAAIDQAVKANRKSVNHLGFAYRGITTQLPDLKPIFDKDVEQYIQDIGRSGGVLDQHFEYITAKDRLYTNIATLAQQIDQAMALLLQFDQKASHLMNQSISNADTVYQQGLYRALLLGTVVILFAIFIGWRLAHSVRQPLRATLNTLQALADGNMTQRIPNSKYHEFNQLSQFVNTVANNLQDILGKINEASDSLTNVSIQNHHLTEQAQQKLNEQRQQTASVATAMTEMEQSVAEVTMSAQHTQQKVHDVENASITGRDVMSQNIHSAHELSARLDESVQAVQQLKSMSNNIGSILDVIRNIADQTNLLALNAAIEAAQAGEQGRGFAVVADEVRVLAKRTTESTTEIETMIHSLQQSSNQATTMMQACVSEMNNNIEQASDANSAMEEIQALVIEISQMSSQIAQAAEEQRCTTSDIARNLEDISLIADSNSQAMTDISLSSHQLESLAQTQQQLVTRFTL</sequence>
<dbReference type="PROSITE" id="PS50111">
    <property type="entry name" value="CHEMOTAXIS_TRANSDUC_2"/>
    <property type="match status" value="1"/>
</dbReference>
<dbReference type="EMBL" id="UATL01000001">
    <property type="protein sequence ID" value="SPY28541.1"/>
    <property type="molecule type" value="Genomic_DNA"/>
</dbReference>
<evidence type="ECO:0000313" key="12">
    <source>
        <dbReference type="Proteomes" id="UP000251647"/>
    </source>
</evidence>
<dbReference type="GO" id="GO:0006935">
    <property type="term" value="P:chemotaxis"/>
    <property type="evidence" value="ECO:0007669"/>
    <property type="project" value="UniProtKB-ARBA"/>
</dbReference>
<evidence type="ECO:0000256" key="4">
    <source>
        <dbReference type="ARBA" id="ARBA00029447"/>
    </source>
</evidence>
<keyword evidence="2" id="KW-1003">Cell membrane</keyword>
<dbReference type="Proteomes" id="UP000251647">
    <property type="component" value="Unassembled WGS sequence"/>
</dbReference>
<dbReference type="RefSeq" id="WP_005298801.1">
    <property type="nucleotide sequence ID" value="NZ_PYOG01000002.1"/>
</dbReference>
<feature type="coiled-coil region" evidence="6">
    <location>
        <begin position="575"/>
        <end position="615"/>
    </location>
</feature>
<evidence type="ECO:0000256" key="5">
    <source>
        <dbReference type="PROSITE-ProRule" id="PRU00284"/>
    </source>
</evidence>
<dbReference type="SUPFAM" id="SSF58104">
    <property type="entry name" value="Methyl-accepting chemotaxis protein (MCP) signaling domain"/>
    <property type="match status" value="1"/>
</dbReference>
<protein>
    <submittedName>
        <fullName evidence="11">H1</fullName>
    </submittedName>
</protein>
<dbReference type="Gene3D" id="1.10.287.950">
    <property type="entry name" value="Methyl-accepting chemotaxis protein"/>
    <property type="match status" value="1"/>
</dbReference>
<evidence type="ECO:0000259" key="8">
    <source>
        <dbReference type="PROSITE" id="PS50111"/>
    </source>
</evidence>
<name>A0A2X1WH33_PHODM</name>
<dbReference type="CDD" id="cd11386">
    <property type="entry name" value="MCP_signal"/>
    <property type="match status" value="1"/>
</dbReference>
<keyword evidence="7" id="KW-0472">Membrane</keyword>
<dbReference type="PANTHER" id="PTHR32089:SF70">
    <property type="entry name" value="ENERGY TAXIS MODULATING METHYL ACCEPTING SENSORY TRANSDUCER"/>
    <property type="match status" value="1"/>
</dbReference>
<evidence type="ECO:0000256" key="1">
    <source>
        <dbReference type="ARBA" id="ARBA00004429"/>
    </source>
</evidence>
<dbReference type="InterPro" id="IPR000727">
    <property type="entry name" value="T_SNARE_dom"/>
</dbReference>
<proteinExistence type="inferred from homology"/>
<evidence type="ECO:0000256" key="2">
    <source>
        <dbReference type="ARBA" id="ARBA00022519"/>
    </source>
</evidence>
<feature type="transmembrane region" description="Helical" evidence="7">
    <location>
        <begin position="12"/>
        <end position="32"/>
    </location>
</feature>
<keyword evidence="7" id="KW-0812">Transmembrane</keyword>
<keyword evidence="2" id="KW-0997">Cell inner membrane</keyword>
<feature type="domain" description="Methyl-accepting transducer" evidence="8">
    <location>
        <begin position="395"/>
        <end position="631"/>
    </location>
</feature>
<comment type="subcellular location">
    <subcellularLocation>
        <location evidence="1">Cell inner membrane</location>
        <topology evidence="1">Multi-pass membrane protein</topology>
    </subcellularLocation>
</comment>
<dbReference type="Pfam" id="PF00015">
    <property type="entry name" value="MCPsignal"/>
    <property type="match status" value="1"/>
</dbReference>
<feature type="domain" description="HAMP" evidence="10">
    <location>
        <begin position="338"/>
        <end position="390"/>
    </location>
</feature>
<feature type="transmembrane region" description="Helical" evidence="7">
    <location>
        <begin position="315"/>
        <end position="337"/>
    </location>
</feature>
<keyword evidence="7" id="KW-1133">Transmembrane helix</keyword>
<keyword evidence="3 5" id="KW-0807">Transducer</keyword>
<gene>
    <name evidence="11" type="primary">mcpA</name>
    <name evidence="11" type="ORF">NCTC11647_01632</name>
</gene>
<evidence type="ECO:0000256" key="3">
    <source>
        <dbReference type="ARBA" id="ARBA00023224"/>
    </source>
</evidence>
<dbReference type="GO" id="GO:0005886">
    <property type="term" value="C:plasma membrane"/>
    <property type="evidence" value="ECO:0007669"/>
    <property type="project" value="UniProtKB-SubCell"/>
</dbReference>